<dbReference type="Gene3D" id="3.40.190.10">
    <property type="entry name" value="Periplasmic binding protein-like II"/>
    <property type="match status" value="1"/>
</dbReference>
<name>F3GMP3_PSESJ</name>
<dbReference type="GO" id="GO:0022857">
    <property type="term" value="F:transmembrane transporter activity"/>
    <property type="evidence" value="ECO:0007669"/>
    <property type="project" value="InterPro"/>
</dbReference>
<protein>
    <recommendedName>
        <fullName evidence="1">ABC-type glycine betaine transport system substrate-binding domain-containing protein</fullName>
    </recommendedName>
</protein>
<comment type="caution">
    <text evidence="2">The sequence shown here is derived from an EMBL/GenBank/DDBJ whole genome shotgun (WGS) entry which is preliminary data.</text>
</comment>
<feature type="non-terminal residue" evidence="2">
    <location>
        <position position="55"/>
    </location>
</feature>
<organism evidence="2 3">
    <name type="scientific">Pseudomonas syringae pv. pisi str. 1704B</name>
    <dbReference type="NCBI Taxonomy" id="629263"/>
    <lineage>
        <taxon>Bacteria</taxon>
        <taxon>Pseudomonadati</taxon>
        <taxon>Pseudomonadota</taxon>
        <taxon>Gammaproteobacteria</taxon>
        <taxon>Pseudomonadales</taxon>
        <taxon>Pseudomonadaceae</taxon>
        <taxon>Pseudomonas</taxon>
        <taxon>Pseudomonas syringae</taxon>
    </lineage>
</organism>
<dbReference type="InterPro" id="IPR007210">
    <property type="entry name" value="ABC_Gly_betaine_transp_sub-bd"/>
</dbReference>
<dbReference type="Proteomes" id="UP000004986">
    <property type="component" value="Unassembled WGS sequence"/>
</dbReference>
<dbReference type="AlphaFoldDB" id="F3GMP3"/>
<reference evidence="2 3" key="1">
    <citation type="journal article" date="2011" name="PLoS Pathog.">
        <title>Dynamic evolution of pathogenicity revealed by sequencing and comparative genomics of 19 Pseudomonas syringae isolates.</title>
        <authorList>
            <person name="Baltrus D.A."/>
            <person name="Nishimura M.T."/>
            <person name="Romanchuk A."/>
            <person name="Chang J.H."/>
            <person name="Mukhtar M.S."/>
            <person name="Cherkis K."/>
            <person name="Roach J."/>
            <person name="Grant S.R."/>
            <person name="Jones C.D."/>
            <person name="Dangl J.L."/>
        </authorList>
    </citation>
    <scope>NUCLEOTIDE SEQUENCE [LARGE SCALE GENOMIC DNA]</scope>
    <source>
        <strain evidence="2 3">1704B</strain>
    </source>
</reference>
<proteinExistence type="predicted"/>
<keyword evidence="3" id="KW-1185">Reference proteome</keyword>
<sequence>MAADAASCQNVRMGVVNWTDVIATSAMTQVLLDGLGYKTKQTSASQQIIFAGIRD</sequence>
<evidence type="ECO:0000259" key="1">
    <source>
        <dbReference type="Pfam" id="PF04069"/>
    </source>
</evidence>
<dbReference type="GO" id="GO:0043190">
    <property type="term" value="C:ATP-binding cassette (ABC) transporter complex"/>
    <property type="evidence" value="ECO:0007669"/>
    <property type="project" value="InterPro"/>
</dbReference>
<dbReference type="SUPFAM" id="SSF53850">
    <property type="entry name" value="Periplasmic binding protein-like II"/>
    <property type="match status" value="1"/>
</dbReference>
<dbReference type="HOGENOM" id="CLU_3037240_0_0_6"/>
<dbReference type="EMBL" id="AEAI01003028">
    <property type="protein sequence ID" value="EGH48346.1"/>
    <property type="molecule type" value="Genomic_DNA"/>
</dbReference>
<feature type="domain" description="ABC-type glycine betaine transport system substrate-binding" evidence="1">
    <location>
        <begin position="10"/>
        <end position="54"/>
    </location>
</feature>
<dbReference type="Pfam" id="PF04069">
    <property type="entry name" value="OpuAC"/>
    <property type="match status" value="1"/>
</dbReference>
<evidence type="ECO:0000313" key="3">
    <source>
        <dbReference type="Proteomes" id="UP000004986"/>
    </source>
</evidence>
<gene>
    <name evidence="2" type="ORF">PSYPI_41019</name>
</gene>
<evidence type="ECO:0000313" key="2">
    <source>
        <dbReference type="EMBL" id="EGH48346.1"/>
    </source>
</evidence>
<accession>F3GMP3</accession>